<comment type="caution">
    <text evidence="2">The sequence shown here is derived from an EMBL/GenBank/DDBJ whole genome shotgun (WGS) entry which is preliminary data.</text>
</comment>
<evidence type="ECO:0000256" key="1">
    <source>
        <dbReference type="SAM" id="MobiDB-lite"/>
    </source>
</evidence>
<reference evidence="2" key="1">
    <citation type="submission" date="2022-07" db="EMBL/GenBank/DDBJ databases">
        <title>Genome Sequence of Physisporinus lineatus.</title>
        <authorList>
            <person name="Buettner E."/>
        </authorList>
    </citation>
    <scope>NUCLEOTIDE SEQUENCE</scope>
    <source>
        <strain evidence="2">VT162</strain>
    </source>
</reference>
<evidence type="ECO:0000313" key="2">
    <source>
        <dbReference type="EMBL" id="KAJ3491252.1"/>
    </source>
</evidence>
<organism evidence="2 3">
    <name type="scientific">Meripilus lineatus</name>
    <dbReference type="NCBI Taxonomy" id="2056292"/>
    <lineage>
        <taxon>Eukaryota</taxon>
        <taxon>Fungi</taxon>
        <taxon>Dikarya</taxon>
        <taxon>Basidiomycota</taxon>
        <taxon>Agaricomycotina</taxon>
        <taxon>Agaricomycetes</taxon>
        <taxon>Polyporales</taxon>
        <taxon>Meripilaceae</taxon>
        <taxon>Meripilus</taxon>
    </lineage>
</organism>
<name>A0AAD5VD26_9APHY</name>
<proteinExistence type="predicted"/>
<accession>A0AAD5VD26</accession>
<dbReference type="Proteomes" id="UP001212997">
    <property type="component" value="Unassembled WGS sequence"/>
</dbReference>
<dbReference type="AlphaFoldDB" id="A0AAD5VD26"/>
<protein>
    <submittedName>
        <fullName evidence="2">Uncharacterized protein</fullName>
    </submittedName>
</protein>
<evidence type="ECO:0000313" key="3">
    <source>
        <dbReference type="Proteomes" id="UP001212997"/>
    </source>
</evidence>
<sequence length="116" mass="12547">MAPIAQDFHLNATLELTPHPRCVAKNQRVLFSSGANLDVVHLPDPYLDRGSQGEATGSMYGSLYDVQRPASWATISGDNGDLRPALTNLHWDPPVVGNVKPSERGERIRVSVSKGG</sequence>
<keyword evidence="3" id="KW-1185">Reference proteome</keyword>
<gene>
    <name evidence="2" type="ORF">NLI96_g839</name>
</gene>
<dbReference type="EMBL" id="JANAWD010000015">
    <property type="protein sequence ID" value="KAJ3491252.1"/>
    <property type="molecule type" value="Genomic_DNA"/>
</dbReference>
<feature type="region of interest" description="Disordered" evidence="1">
    <location>
        <begin position="97"/>
        <end position="116"/>
    </location>
</feature>